<dbReference type="PROSITE" id="PS51462">
    <property type="entry name" value="NUDIX"/>
    <property type="match status" value="1"/>
</dbReference>
<dbReference type="InterPro" id="IPR015797">
    <property type="entry name" value="NUDIX_hydrolase-like_dom_sf"/>
</dbReference>
<dbReference type="Pfam" id="PF00293">
    <property type="entry name" value="NUDIX"/>
    <property type="match status" value="1"/>
</dbReference>
<dbReference type="Proteomes" id="UP000229972">
    <property type="component" value="Unassembled WGS sequence"/>
</dbReference>
<comment type="cofactor">
    <cofactor evidence="1">
        <name>Mg(2+)</name>
        <dbReference type="ChEBI" id="CHEBI:18420"/>
    </cofactor>
</comment>
<dbReference type="InterPro" id="IPR000086">
    <property type="entry name" value="NUDIX_hydrolase_dom"/>
</dbReference>
<evidence type="ECO:0000256" key="1">
    <source>
        <dbReference type="ARBA" id="ARBA00001946"/>
    </source>
</evidence>
<organism evidence="4 5">
    <name type="scientific">Candidatus Falkowbacteria bacterium CG10_big_fil_rev_8_21_14_0_10_37_18</name>
    <dbReference type="NCBI Taxonomy" id="1974562"/>
    <lineage>
        <taxon>Bacteria</taxon>
        <taxon>Candidatus Falkowiibacteriota</taxon>
    </lineage>
</organism>
<dbReference type="Gene3D" id="3.90.79.10">
    <property type="entry name" value="Nucleoside Triphosphate Pyrophosphohydrolase"/>
    <property type="match status" value="1"/>
</dbReference>
<dbReference type="EMBL" id="PFAL01000023">
    <property type="protein sequence ID" value="PIR95412.1"/>
    <property type="molecule type" value="Genomic_DNA"/>
</dbReference>
<evidence type="ECO:0000256" key="2">
    <source>
        <dbReference type="ARBA" id="ARBA00022801"/>
    </source>
</evidence>
<dbReference type="PANTHER" id="PTHR43046:SF14">
    <property type="entry name" value="MUTT_NUDIX FAMILY PROTEIN"/>
    <property type="match status" value="1"/>
</dbReference>
<name>A0A2H0V8K9_9BACT</name>
<comment type="caution">
    <text evidence="4">The sequence shown here is derived from an EMBL/GenBank/DDBJ whole genome shotgun (WGS) entry which is preliminary data.</text>
</comment>
<gene>
    <name evidence="4" type="ORF">COT93_02475</name>
</gene>
<dbReference type="PANTHER" id="PTHR43046">
    <property type="entry name" value="GDP-MANNOSE MANNOSYL HYDROLASE"/>
    <property type="match status" value="1"/>
</dbReference>
<keyword evidence="2 4" id="KW-0378">Hydrolase</keyword>
<accession>A0A2H0V8K9</accession>
<evidence type="ECO:0000313" key="4">
    <source>
        <dbReference type="EMBL" id="PIR95412.1"/>
    </source>
</evidence>
<sequence length="141" mass="16075">MGLLKGQIRVIAVAIIRNKGRILVAPGYDEVKDSQFYRLLGSGVDYGESSIDALSREFKEELDAEIINERLLKVIENIFTFNGEPGHEICFIYEADFKDPSLYDKKEFKILDSTVEGTVVWLEINEMKDKNIFPEGVKNLL</sequence>
<protein>
    <submittedName>
        <fullName evidence="4">NUDIX hydrolase</fullName>
    </submittedName>
</protein>
<feature type="domain" description="Nudix hydrolase" evidence="3">
    <location>
        <begin position="6"/>
        <end position="141"/>
    </location>
</feature>
<dbReference type="GO" id="GO:0016787">
    <property type="term" value="F:hydrolase activity"/>
    <property type="evidence" value="ECO:0007669"/>
    <property type="project" value="UniProtKB-KW"/>
</dbReference>
<proteinExistence type="predicted"/>
<evidence type="ECO:0000259" key="3">
    <source>
        <dbReference type="PROSITE" id="PS51462"/>
    </source>
</evidence>
<reference evidence="5" key="1">
    <citation type="submission" date="2017-09" db="EMBL/GenBank/DDBJ databases">
        <title>Depth-based differentiation of microbial function through sediment-hosted aquifers and enrichment of novel symbionts in the deep terrestrial subsurface.</title>
        <authorList>
            <person name="Probst A.J."/>
            <person name="Ladd B."/>
            <person name="Jarett J.K."/>
            <person name="Geller-Mcgrath D.E."/>
            <person name="Sieber C.M.K."/>
            <person name="Emerson J.B."/>
            <person name="Anantharaman K."/>
            <person name="Thomas B.C."/>
            <person name="Malmstrom R."/>
            <person name="Stieglmeier M."/>
            <person name="Klingl A."/>
            <person name="Woyke T."/>
            <person name="Ryan C.M."/>
            <person name="Banfield J.F."/>
        </authorList>
    </citation>
    <scope>NUCLEOTIDE SEQUENCE [LARGE SCALE GENOMIC DNA]</scope>
</reference>
<dbReference type="AlphaFoldDB" id="A0A2H0V8K9"/>
<dbReference type="SUPFAM" id="SSF55811">
    <property type="entry name" value="Nudix"/>
    <property type="match status" value="1"/>
</dbReference>
<dbReference type="CDD" id="cd04688">
    <property type="entry name" value="NUDIX_Hydrolase"/>
    <property type="match status" value="1"/>
</dbReference>
<evidence type="ECO:0000313" key="5">
    <source>
        <dbReference type="Proteomes" id="UP000229972"/>
    </source>
</evidence>